<dbReference type="EMBL" id="FLUO01000001">
    <property type="protein sequence ID" value="SBW00742.1"/>
    <property type="molecule type" value="Genomic_DNA"/>
</dbReference>
<dbReference type="SUPFAM" id="SSF47413">
    <property type="entry name" value="lambda repressor-like DNA-binding domains"/>
    <property type="match status" value="1"/>
</dbReference>
<dbReference type="PANTHER" id="PTHR36924:SF1">
    <property type="entry name" value="ANTITOXIN HIGA-1"/>
    <property type="match status" value="1"/>
</dbReference>
<evidence type="ECO:0000256" key="1">
    <source>
        <dbReference type="ARBA" id="ARBA00023125"/>
    </source>
</evidence>
<sequence>MVEDAFSGEEDEISGSADIPLFCPGLFTLRPPNAPPILRAVGGTGHRHEWLMTSPAVVVLFDRQWRRFRITPDGGLEIATGSRRAWRAIDNDEMLKRIGGIRTERRIYSFKAARWHASRWLTTEQLACPYITLLGGETIEQEMERRRMSIPVDEQRLPPIHPGLFLREEFGELLLEIELVAKALGVPLETMRDLLAERISITEDLDRRLASYFGMSEGFWLGLQRDYETRDLPRWPERNQPPAQEREDPFPTFTEWSGDADTHLAQQLADLAAEHLPAVVDELPKDEEKP</sequence>
<accession>A0A212JMW1</accession>
<dbReference type="GO" id="GO:0003677">
    <property type="term" value="F:DNA binding"/>
    <property type="evidence" value="ECO:0007669"/>
    <property type="project" value="UniProtKB-KW"/>
</dbReference>
<reference evidence="3" key="1">
    <citation type="submission" date="2016-04" db="EMBL/GenBank/DDBJ databases">
        <authorList>
            <person name="Evans L.H."/>
            <person name="Alamgir A."/>
            <person name="Owens N."/>
            <person name="Weber N.D."/>
            <person name="Virtaneva K."/>
            <person name="Barbian K."/>
            <person name="Babar A."/>
            <person name="Rosenke K."/>
        </authorList>
    </citation>
    <scope>NUCLEOTIDE SEQUENCE</scope>
    <source>
        <strain evidence="3">86</strain>
    </source>
</reference>
<feature type="region of interest" description="Disordered" evidence="2">
    <location>
        <begin position="232"/>
        <end position="257"/>
    </location>
</feature>
<name>A0A212JMW1_9PROT</name>
<dbReference type="Gene3D" id="1.10.260.40">
    <property type="entry name" value="lambda repressor-like DNA-binding domains"/>
    <property type="match status" value="1"/>
</dbReference>
<dbReference type="AlphaFoldDB" id="A0A212JMW1"/>
<evidence type="ECO:0000313" key="3">
    <source>
        <dbReference type="EMBL" id="SBW00742.1"/>
    </source>
</evidence>
<keyword evidence="1" id="KW-0238">DNA-binding</keyword>
<dbReference type="InterPro" id="IPR013430">
    <property type="entry name" value="Toxin_antidote_HigA"/>
</dbReference>
<protein>
    <submittedName>
        <fullName evidence="3">Plasmid maintenance system antidote protein, XRE family (Modular protein)</fullName>
    </submittedName>
</protein>
<proteinExistence type="predicted"/>
<dbReference type="InterPro" id="IPR010982">
    <property type="entry name" value="Lambda_DNA-bd_dom_sf"/>
</dbReference>
<dbReference type="NCBIfam" id="TIGR02607">
    <property type="entry name" value="antidote_HigA"/>
    <property type="match status" value="1"/>
</dbReference>
<gene>
    <name evidence="3" type="ORF">KL86APRO_11334</name>
</gene>
<dbReference type="PANTHER" id="PTHR36924">
    <property type="entry name" value="ANTITOXIN HIGA-1"/>
    <property type="match status" value="1"/>
</dbReference>
<evidence type="ECO:0000256" key="2">
    <source>
        <dbReference type="SAM" id="MobiDB-lite"/>
    </source>
</evidence>
<organism evidence="3">
    <name type="scientific">uncultured Alphaproteobacteria bacterium</name>
    <dbReference type="NCBI Taxonomy" id="91750"/>
    <lineage>
        <taxon>Bacteria</taxon>
        <taxon>Pseudomonadati</taxon>
        <taxon>Pseudomonadota</taxon>
        <taxon>Alphaproteobacteria</taxon>
        <taxon>environmental samples</taxon>
    </lineage>
</organism>